<dbReference type="Gene3D" id="2.60.40.1820">
    <property type="match status" value="1"/>
</dbReference>
<dbReference type="EMBL" id="WJXA01000007">
    <property type="protein sequence ID" value="KAF7138632.1"/>
    <property type="molecule type" value="Genomic_DNA"/>
</dbReference>
<dbReference type="OrthoDB" id="1517613at2759"/>
<reference evidence="1" key="1">
    <citation type="submission" date="2019-11" db="EMBL/GenBank/DDBJ databases">
        <authorList>
            <person name="Liu Y."/>
            <person name="Hou J."/>
            <person name="Li T.-Q."/>
            <person name="Guan C.-H."/>
            <person name="Wu X."/>
            <person name="Wu H.-Z."/>
            <person name="Ling F."/>
            <person name="Zhang R."/>
            <person name="Shi X.-G."/>
            <person name="Ren J.-P."/>
            <person name="Chen E.-F."/>
            <person name="Sun J.-M."/>
        </authorList>
    </citation>
    <scope>NUCLEOTIDE SEQUENCE</scope>
    <source>
        <strain evidence="1">Adult_tree_wgs_1</strain>
        <tissue evidence="1">Leaves</tissue>
    </source>
</reference>
<evidence type="ECO:0000313" key="1">
    <source>
        <dbReference type="EMBL" id="KAF7138632.1"/>
    </source>
</evidence>
<name>A0A834GYW2_RHOSS</name>
<gene>
    <name evidence="1" type="ORF">RHSIM_Rhsim07G0009500</name>
</gene>
<proteinExistence type="predicted"/>
<organism evidence="1 2">
    <name type="scientific">Rhododendron simsii</name>
    <name type="common">Sims's rhododendron</name>
    <dbReference type="NCBI Taxonomy" id="118357"/>
    <lineage>
        <taxon>Eukaryota</taxon>
        <taxon>Viridiplantae</taxon>
        <taxon>Streptophyta</taxon>
        <taxon>Embryophyta</taxon>
        <taxon>Tracheophyta</taxon>
        <taxon>Spermatophyta</taxon>
        <taxon>Magnoliopsida</taxon>
        <taxon>eudicotyledons</taxon>
        <taxon>Gunneridae</taxon>
        <taxon>Pentapetalae</taxon>
        <taxon>asterids</taxon>
        <taxon>Ericales</taxon>
        <taxon>Ericaceae</taxon>
        <taxon>Ericoideae</taxon>
        <taxon>Rhodoreae</taxon>
        <taxon>Rhododendron</taxon>
    </lineage>
</organism>
<protein>
    <submittedName>
        <fullName evidence="1">Uncharacterized protein</fullName>
    </submittedName>
</protein>
<dbReference type="AlphaFoldDB" id="A0A834GYW2"/>
<comment type="caution">
    <text evidence="1">The sequence shown here is derived from an EMBL/GenBank/DDBJ whole genome shotgun (WGS) entry which is preliminary data.</text>
</comment>
<evidence type="ECO:0000313" key="2">
    <source>
        <dbReference type="Proteomes" id="UP000626092"/>
    </source>
</evidence>
<sequence>MCETLGSKADGSSAEGRKGKCGLMTTKVIREWKDKALEDIEKTFHIQFEGFTLSEGLILKAQFEVYNPLGCAIPKWKSIRYSVKIADCYNLKIPDSDREIGNGKVASKRLRAKEKTTVEMTINASLKHVGDKLQEIILQTIIDGLLKVELEITFSYPIIGKHTIHPKFPIDVSVSHALGKYLSPNLYKVVQLVLRTVEGNTKSIPDALLEILEALTRYYDDKKKALDCDHVADDFMKNNLEQITVTVQFLEKCFIPTLNKVLQVVLDTIDGNKKNIPDALLEILEALTQHYDDKKKALDHAADDFMENNLKHITITVKAIEKFLNSSEYLDDWKKNVKKFGDEFMKNVKKLGDKL</sequence>
<accession>A0A834GYW2</accession>
<dbReference type="Proteomes" id="UP000626092">
    <property type="component" value="Unassembled WGS sequence"/>
</dbReference>
<keyword evidence="2" id="KW-1185">Reference proteome</keyword>